<sequence length="355" mass="38641">MVKDEYDEESKRPGFVPFKKFFETNDDRKDAFPLLVGIENEALLRRYRALVGTYREVKDYLDRSGSGGLLGALIQFGLPHRLYDILLDMNASNPAANGVGQGELDDNIEDLLADDISVSEAPSEESGADEPTGADCNINTTRDSPASDPRPKKRGRRERTPLTAEERALDSSSPLPEALVLPVPPRAQGIPSSSSAAAAKPKAPPAPKGGAPSPAMATKKPTVTRPPVAIATLLAGASQEASSQWAMDERQRAEANRADERRIAEEKAELKEQIRQDQLLQAKQEREDAREQARFNREAAADRAAERAAEREADRREETRRYEANQERLAAAQVAAQAAQMAMFAGLMGKGAGNP</sequence>
<proteinExistence type="predicted"/>
<dbReference type="HOGENOM" id="CLU_781055_0_0_1"/>
<feature type="compositionally biased region" description="Low complexity" evidence="1">
    <location>
        <begin position="171"/>
        <end position="181"/>
    </location>
</feature>
<evidence type="ECO:0000313" key="2">
    <source>
        <dbReference type="EMBL" id="EFP80276.1"/>
    </source>
</evidence>
<dbReference type="VEuPathDB" id="FungiDB:PGTG_06232"/>
<reference evidence="3" key="2">
    <citation type="journal article" date="2011" name="Proc. Natl. Acad. Sci. U.S.A.">
        <title>Obligate biotrophy features unraveled by the genomic analysis of rust fungi.</title>
        <authorList>
            <person name="Duplessis S."/>
            <person name="Cuomo C.A."/>
            <person name="Lin Y.-C."/>
            <person name="Aerts A."/>
            <person name="Tisserant E."/>
            <person name="Veneault-Fourrey C."/>
            <person name="Joly D.L."/>
            <person name="Hacquard S."/>
            <person name="Amselem J."/>
            <person name="Cantarel B.L."/>
            <person name="Chiu R."/>
            <person name="Coutinho P.M."/>
            <person name="Feau N."/>
            <person name="Field M."/>
            <person name="Frey P."/>
            <person name="Gelhaye E."/>
            <person name="Goldberg J."/>
            <person name="Grabherr M.G."/>
            <person name="Kodira C.D."/>
            <person name="Kohler A."/>
            <person name="Kuees U."/>
            <person name="Lindquist E.A."/>
            <person name="Lucas S.M."/>
            <person name="Mago R."/>
            <person name="Mauceli E."/>
            <person name="Morin E."/>
            <person name="Murat C."/>
            <person name="Pangilinan J.L."/>
            <person name="Park R."/>
            <person name="Pearson M."/>
            <person name="Quesneville H."/>
            <person name="Rouhier N."/>
            <person name="Sakthikumar S."/>
            <person name="Salamov A.A."/>
            <person name="Schmutz J."/>
            <person name="Selles B."/>
            <person name="Shapiro H."/>
            <person name="Tanguay P."/>
            <person name="Tuskan G.A."/>
            <person name="Henrissat B."/>
            <person name="Van de Peer Y."/>
            <person name="Rouze P."/>
            <person name="Ellis J.G."/>
            <person name="Dodds P.N."/>
            <person name="Schein J.E."/>
            <person name="Zhong S."/>
            <person name="Hamelin R.C."/>
            <person name="Grigoriev I.V."/>
            <person name="Szabo L.J."/>
            <person name="Martin F."/>
        </authorList>
    </citation>
    <scope>NUCLEOTIDE SEQUENCE [LARGE SCALE GENOMIC DNA]</scope>
    <source>
        <strain evidence="3">CRL 75-36-700-3 / race SCCL</strain>
    </source>
</reference>
<dbReference type="InParanoid" id="E3K7F2"/>
<feature type="compositionally biased region" description="Basic and acidic residues" evidence="1">
    <location>
        <begin position="158"/>
        <end position="169"/>
    </location>
</feature>
<reference key="1">
    <citation type="submission" date="2007-01" db="EMBL/GenBank/DDBJ databases">
        <title>The Genome Sequence of Puccinia graminis f. sp. tritici Strain CRL 75-36-700-3.</title>
        <authorList>
            <consortium name="The Broad Institute Genome Sequencing Platform"/>
            <person name="Birren B."/>
            <person name="Lander E."/>
            <person name="Galagan J."/>
            <person name="Nusbaum C."/>
            <person name="Devon K."/>
            <person name="Cuomo C."/>
            <person name="Jaffe D."/>
            <person name="Butler J."/>
            <person name="Alvarez P."/>
            <person name="Gnerre S."/>
            <person name="Grabherr M."/>
            <person name="Mauceli E."/>
            <person name="Brockman W."/>
            <person name="Young S."/>
            <person name="LaButti K."/>
            <person name="Sykes S."/>
            <person name="DeCaprio D."/>
            <person name="Crawford M."/>
            <person name="Koehrsen M."/>
            <person name="Engels R."/>
            <person name="Montgomery P."/>
            <person name="Pearson M."/>
            <person name="Howarth C."/>
            <person name="Larson L."/>
            <person name="White J."/>
            <person name="Zeng Q."/>
            <person name="Kodira C."/>
            <person name="Yandava C."/>
            <person name="Alvarado L."/>
            <person name="O'Leary S."/>
            <person name="Szabo L."/>
            <person name="Dean R."/>
            <person name="Schein J."/>
        </authorList>
    </citation>
    <scope>NUCLEOTIDE SEQUENCE</scope>
    <source>
        <strain>CRL 75-36-700-3</strain>
    </source>
</reference>
<dbReference type="KEGG" id="pgr:PGTG_06232"/>
<feature type="compositionally biased region" description="Low complexity" evidence="1">
    <location>
        <begin position="191"/>
        <end position="201"/>
    </location>
</feature>
<organism evidence="2 3">
    <name type="scientific">Puccinia graminis f. sp. tritici (strain CRL 75-36-700-3 / race SCCL)</name>
    <name type="common">Black stem rust fungus</name>
    <dbReference type="NCBI Taxonomy" id="418459"/>
    <lineage>
        <taxon>Eukaryota</taxon>
        <taxon>Fungi</taxon>
        <taxon>Dikarya</taxon>
        <taxon>Basidiomycota</taxon>
        <taxon>Pucciniomycotina</taxon>
        <taxon>Pucciniomycetes</taxon>
        <taxon>Pucciniales</taxon>
        <taxon>Pucciniaceae</taxon>
        <taxon>Puccinia</taxon>
    </lineage>
</organism>
<evidence type="ECO:0000313" key="3">
    <source>
        <dbReference type="Proteomes" id="UP000008783"/>
    </source>
</evidence>
<dbReference type="OrthoDB" id="2507825at2759"/>
<name>E3K7F2_PUCGT</name>
<feature type="compositionally biased region" description="Basic and acidic residues" evidence="1">
    <location>
        <begin position="247"/>
        <end position="275"/>
    </location>
</feature>
<dbReference type="RefSeq" id="XP_003324695.1">
    <property type="nucleotide sequence ID" value="XM_003324647.1"/>
</dbReference>
<dbReference type="GeneID" id="10539282"/>
<dbReference type="AlphaFoldDB" id="E3K7F2"/>
<keyword evidence="3" id="KW-1185">Reference proteome</keyword>
<dbReference type="Proteomes" id="UP000008783">
    <property type="component" value="Unassembled WGS sequence"/>
</dbReference>
<gene>
    <name evidence="2" type="ORF">PGTG_06232</name>
</gene>
<feature type="compositionally biased region" description="Basic and acidic residues" evidence="1">
    <location>
        <begin position="283"/>
        <end position="324"/>
    </location>
</feature>
<evidence type="ECO:0000256" key="1">
    <source>
        <dbReference type="SAM" id="MobiDB-lite"/>
    </source>
</evidence>
<feature type="region of interest" description="Disordered" evidence="1">
    <location>
        <begin position="119"/>
        <end position="324"/>
    </location>
</feature>
<protein>
    <submittedName>
        <fullName evidence="2">Uncharacterized protein</fullName>
    </submittedName>
</protein>
<dbReference type="EMBL" id="DS178275">
    <property type="protein sequence ID" value="EFP80276.1"/>
    <property type="molecule type" value="Genomic_DNA"/>
</dbReference>
<accession>E3K7F2</accession>